<proteinExistence type="predicted"/>
<name>U1PC50_9EURY</name>
<dbReference type="InterPro" id="IPR048925">
    <property type="entry name" value="RdfA"/>
</dbReference>
<dbReference type="Proteomes" id="UP000030649">
    <property type="component" value="Unassembled WGS sequence"/>
</dbReference>
<dbReference type="Pfam" id="PF21811">
    <property type="entry name" value="RdfA"/>
    <property type="match status" value="1"/>
</dbReference>
<sequence>MDTSENTGAKADNKSKREAIIIILMSTNDSRPASKVARLIEEYELDGLGADLEARWTGDDNDRMSLRDLATFFNQQLLRQALITADNGTGALDNTVETIYTRLTSDDVSSGVRTDTRSRLEQRGVDVDALESDFVTYQAIRSYLKDWRGAEYQTISDEAKIKKDLESIQRLLSRTTSVTEERIEKLRETDRIALDTFEVLLDIQVLCQACGDQHSVTELLEGGGCPCQMSSNE</sequence>
<evidence type="ECO:0000313" key="2">
    <source>
        <dbReference type="Proteomes" id="UP000030649"/>
    </source>
</evidence>
<dbReference type="AlphaFoldDB" id="U1PC50"/>
<reference evidence="1 2" key="1">
    <citation type="journal article" date="2013" name="PLoS ONE">
        <title>Assembly-driven community genomics of a hypersaline microbial ecosystem.</title>
        <authorList>
            <person name="Podell S."/>
            <person name="Ugalde J.A."/>
            <person name="Narasingarao P."/>
            <person name="Banfield J.F."/>
            <person name="Heidelberg K.B."/>
            <person name="Allen E.E."/>
        </authorList>
    </citation>
    <scope>NUCLEOTIDE SEQUENCE [LARGE SCALE GENOMIC DNA]</scope>
    <source>
        <strain evidence="2">J07HQW1</strain>
    </source>
</reference>
<accession>U1PC50</accession>
<evidence type="ECO:0000313" key="1">
    <source>
        <dbReference type="EMBL" id="ERG91152.1"/>
    </source>
</evidence>
<organism evidence="1 2">
    <name type="scientific">Haloquadratum walsbyi J07HQW1</name>
    <dbReference type="NCBI Taxonomy" id="1238424"/>
    <lineage>
        <taxon>Archaea</taxon>
        <taxon>Methanobacteriati</taxon>
        <taxon>Methanobacteriota</taxon>
        <taxon>Stenosarchaea group</taxon>
        <taxon>Halobacteria</taxon>
        <taxon>Halobacteriales</taxon>
        <taxon>Haloferacaceae</taxon>
        <taxon>Haloquadratum</taxon>
    </lineage>
</organism>
<gene>
    <name evidence="1" type="ORF">J07HQW1_01184</name>
</gene>
<dbReference type="HOGENOM" id="CLU_099321_0_0_2"/>
<dbReference type="EMBL" id="KE356560">
    <property type="protein sequence ID" value="ERG91152.1"/>
    <property type="molecule type" value="Genomic_DNA"/>
</dbReference>
<protein>
    <submittedName>
        <fullName evidence="1">Uncharacterized protein</fullName>
    </submittedName>
</protein>